<dbReference type="PROSITE" id="PS00134">
    <property type="entry name" value="TRYPSIN_HIS"/>
    <property type="match status" value="1"/>
</dbReference>
<dbReference type="PROSITE" id="PS50240">
    <property type="entry name" value="TRYPSIN_DOM"/>
    <property type="match status" value="1"/>
</dbReference>
<dbReference type="CDD" id="cd00190">
    <property type="entry name" value="Tryp_SPc"/>
    <property type="match status" value="1"/>
</dbReference>
<protein>
    <recommendedName>
        <fullName evidence="8">Peptidase S1 domain-containing protein</fullName>
    </recommendedName>
</protein>
<evidence type="ECO:0000313" key="9">
    <source>
        <dbReference type="EMBL" id="KAG8033874.1"/>
    </source>
</evidence>
<name>A0A8J5V4G3_9HYME</name>
<reference evidence="9" key="2">
    <citation type="submission" date="2021-04" db="EMBL/GenBank/DDBJ databases">
        <title>Genome-wide patterns of bracovirus chromosomal integration into multiple host tissues during parasitism.</title>
        <authorList>
            <person name="Chebbi M.A.C."/>
        </authorList>
    </citation>
    <scope>NUCLEOTIDE SEQUENCE</scope>
    <source>
        <tissue evidence="9">Whole body</tissue>
    </source>
</reference>
<feature type="compositionally biased region" description="Low complexity" evidence="6">
    <location>
        <begin position="42"/>
        <end position="65"/>
    </location>
</feature>
<evidence type="ECO:0000259" key="8">
    <source>
        <dbReference type="PROSITE" id="PS50240"/>
    </source>
</evidence>
<sequence>MNKYAVTVINLLVCVSVVYSNVNYPKLSGYSNKNWNNQRVSHNNANAHPNANNQDKYNVNNYNDNANKDSNKNGDSARGFKKSPSDLVDLGLVTSKNIEDLEKKLGTTQRTFVEWIQNIQNIVRSTTTIASIPKECPKCTCGTSSIPNRIVGGHDAEMYQFPWMAYLTYGGKFYCAACIISDRFLLTAAHCVDRFDTFKILVHVGDFERGNKTCKSKAYRVESVIKHSGYSLLNYNNDIALIKIIGKVQFEGPIKPVCLPERGSTFAGQNASVTGWGAIEESGVLATKLQEVVVPIMSNNECRGTKYPPKRITDNMLCAGFLDGGKDSCQGDSGGPLHVLKDQTYQVVGIVSWGEGCAVPGYPGVYSRVNRYITWIERNTRGSCFC</sequence>
<feature type="domain" description="Peptidase S1" evidence="8">
    <location>
        <begin position="150"/>
        <end position="381"/>
    </location>
</feature>
<keyword evidence="1 5" id="KW-0645">Protease</keyword>
<dbReference type="PANTHER" id="PTHR24252:SF7">
    <property type="entry name" value="HYALIN"/>
    <property type="match status" value="1"/>
</dbReference>
<evidence type="ECO:0000256" key="6">
    <source>
        <dbReference type="SAM" id="MobiDB-lite"/>
    </source>
</evidence>
<dbReference type="PANTHER" id="PTHR24252">
    <property type="entry name" value="ACROSIN-RELATED"/>
    <property type="match status" value="1"/>
</dbReference>
<dbReference type="OrthoDB" id="10012881at2759"/>
<keyword evidence="2 5" id="KW-0378">Hydrolase</keyword>
<dbReference type="FunFam" id="2.40.10.10:FF:000006">
    <property type="entry name" value="Serine proteinase stubble"/>
    <property type="match status" value="1"/>
</dbReference>
<accession>A0A8J5V4G3</accession>
<dbReference type="EMBL" id="JAAOIC020000072">
    <property type="protein sequence ID" value="KAG8033874.1"/>
    <property type="molecule type" value="Genomic_DNA"/>
</dbReference>
<dbReference type="GO" id="GO:0006508">
    <property type="term" value="P:proteolysis"/>
    <property type="evidence" value="ECO:0007669"/>
    <property type="project" value="UniProtKB-KW"/>
</dbReference>
<dbReference type="SMART" id="SM00020">
    <property type="entry name" value="Tryp_SPc"/>
    <property type="match status" value="1"/>
</dbReference>
<dbReference type="PROSITE" id="PS00135">
    <property type="entry name" value="TRYPSIN_SER"/>
    <property type="match status" value="1"/>
</dbReference>
<feature type="region of interest" description="Disordered" evidence="6">
    <location>
        <begin position="35"/>
        <end position="82"/>
    </location>
</feature>
<dbReference type="GO" id="GO:0004252">
    <property type="term" value="F:serine-type endopeptidase activity"/>
    <property type="evidence" value="ECO:0007669"/>
    <property type="project" value="InterPro"/>
</dbReference>
<evidence type="ECO:0000256" key="1">
    <source>
        <dbReference type="ARBA" id="ARBA00022670"/>
    </source>
</evidence>
<evidence type="ECO:0000256" key="4">
    <source>
        <dbReference type="ARBA" id="ARBA00023157"/>
    </source>
</evidence>
<proteinExistence type="predicted"/>
<keyword evidence="7" id="KW-0732">Signal</keyword>
<organism evidence="9 10">
    <name type="scientific">Cotesia typhae</name>
    <dbReference type="NCBI Taxonomy" id="2053667"/>
    <lineage>
        <taxon>Eukaryota</taxon>
        <taxon>Metazoa</taxon>
        <taxon>Ecdysozoa</taxon>
        <taxon>Arthropoda</taxon>
        <taxon>Hexapoda</taxon>
        <taxon>Insecta</taxon>
        <taxon>Pterygota</taxon>
        <taxon>Neoptera</taxon>
        <taxon>Endopterygota</taxon>
        <taxon>Hymenoptera</taxon>
        <taxon>Apocrita</taxon>
        <taxon>Ichneumonoidea</taxon>
        <taxon>Braconidae</taxon>
        <taxon>Microgastrinae</taxon>
        <taxon>Cotesia</taxon>
    </lineage>
</organism>
<dbReference type="AlphaFoldDB" id="A0A8J5V4G3"/>
<dbReference type="Pfam" id="PF00089">
    <property type="entry name" value="Trypsin"/>
    <property type="match status" value="1"/>
</dbReference>
<keyword evidence="10" id="KW-1185">Reference proteome</keyword>
<dbReference type="InterPro" id="IPR033116">
    <property type="entry name" value="TRYPSIN_SER"/>
</dbReference>
<comment type="caution">
    <text evidence="9">The sequence shown here is derived from an EMBL/GenBank/DDBJ whole genome shotgun (WGS) entry which is preliminary data.</text>
</comment>
<dbReference type="InterPro" id="IPR001254">
    <property type="entry name" value="Trypsin_dom"/>
</dbReference>
<evidence type="ECO:0000256" key="5">
    <source>
        <dbReference type="RuleBase" id="RU363034"/>
    </source>
</evidence>
<feature type="chain" id="PRO_5035215094" description="Peptidase S1 domain-containing protein" evidence="7">
    <location>
        <begin position="21"/>
        <end position="386"/>
    </location>
</feature>
<evidence type="ECO:0000256" key="2">
    <source>
        <dbReference type="ARBA" id="ARBA00022801"/>
    </source>
</evidence>
<keyword evidence="4" id="KW-1015">Disulfide bond</keyword>
<keyword evidence="3 5" id="KW-0720">Serine protease</keyword>
<gene>
    <name evidence="9" type="ORF">G9C98_008355</name>
</gene>
<dbReference type="InterPro" id="IPR018114">
    <property type="entry name" value="TRYPSIN_HIS"/>
</dbReference>
<feature type="signal peptide" evidence="7">
    <location>
        <begin position="1"/>
        <end position="20"/>
    </location>
</feature>
<reference evidence="9" key="1">
    <citation type="submission" date="2020-03" db="EMBL/GenBank/DDBJ databases">
        <authorList>
            <person name="Chebbi M.A."/>
            <person name="Drezen J.M."/>
        </authorList>
    </citation>
    <scope>NUCLEOTIDE SEQUENCE</scope>
    <source>
        <tissue evidence="9">Whole body</tissue>
    </source>
</reference>
<evidence type="ECO:0000256" key="3">
    <source>
        <dbReference type="ARBA" id="ARBA00022825"/>
    </source>
</evidence>
<dbReference type="Proteomes" id="UP000729913">
    <property type="component" value="Unassembled WGS sequence"/>
</dbReference>
<evidence type="ECO:0000256" key="7">
    <source>
        <dbReference type="SAM" id="SignalP"/>
    </source>
</evidence>
<evidence type="ECO:0000313" key="10">
    <source>
        <dbReference type="Proteomes" id="UP000729913"/>
    </source>
</evidence>